<accession>A0A6A1VA25</accession>
<evidence type="ECO:0000313" key="4">
    <source>
        <dbReference type="EMBL" id="KAB1209709.1"/>
    </source>
</evidence>
<keyword evidence="3" id="KW-0812">Transmembrane</keyword>
<keyword evidence="3" id="KW-0472">Membrane</keyword>
<evidence type="ECO:0000256" key="2">
    <source>
        <dbReference type="SAM" id="MobiDB-lite"/>
    </source>
</evidence>
<dbReference type="EMBL" id="RXIC02000024">
    <property type="protein sequence ID" value="KAB1209709.1"/>
    <property type="molecule type" value="Genomic_DNA"/>
</dbReference>
<feature type="compositionally biased region" description="Basic and acidic residues" evidence="2">
    <location>
        <begin position="16"/>
        <end position="28"/>
    </location>
</feature>
<evidence type="ECO:0000256" key="1">
    <source>
        <dbReference type="SAM" id="Coils"/>
    </source>
</evidence>
<proteinExistence type="predicted"/>
<dbReference type="Proteomes" id="UP000516437">
    <property type="component" value="Chromosome 6"/>
</dbReference>
<organism evidence="4 5">
    <name type="scientific">Morella rubra</name>
    <name type="common">Chinese bayberry</name>
    <dbReference type="NCBI Taxonomy" id="262757"/>
    <lineage>
        <taxon>Eukaryota</taxon>
        <taxon>Viridiplantae</taxon>
        <taxon>Streptophyta</taxon>
        <taxon>Embryophyta</taxon>
        <taxon>Tracheophyta</taxon>
        <taxon>Spermatophyta</taxon>
        <taxon>Magnoliopsida</taxon>
        <taxon>eudicotyledons</taxon>
        <taxon>Gunneridae</taxon>
        <taxon>Pentapetalae</taxon>
        <taxon>rosids</taxon>
        <taxon>fabids</taxon>
        <taxon>Fagales</taxon>
        <taxon>Myricaceae</taxon>
        <taxon>Morella</taxon>
    </lineage>
</organism>
<evidence type="ECO:0000256" key="3">
    <source>
        <dbReference type="SAM" id="Phobius"/>
    </source>
</evidence>
<comment type="caution">
    <text evidence="4">The sequence shown here is derived from an EMBL/GenBank/DDBJ whole genome shotgun (WGS) entry which is preliminary data.</text>
</comment>
<name>A0A6A1VA25_9ROSI</name>
<dbReference type="AlphaFoldDB" id="A0A6A1VA25"/>
<keyword evidence="5" id="KW-1185">Reference proteome</keyword>
<feature type="transmembrane region" description="Helical" evidence="3">
    <location>
        <begin position="308"/>
        <end position="329"/>
    </location>
</feature>
<sequence length="333" mass="37800">MADEKITNGISSDAVEDQKAENFYEPDRHGDNDVKVLDLSRKIESLELEKLHLLHEISEAKERIKKLAAEIEELKIDEASMKRQLVEMEKEIEQSEEAKKVLEVISARAMELETEVSRLQHDLITAMSDGEEANKELIQLKRILEDKGVRVENLERQVESLKQENVESEKRVRELERKIGVLEAKEIEEKSKKVRIEEEMREKIDEKDRQIGVFRKKAEDLESVIAQKGVELEEWMRENLGLQALLSKSEEKAKSMELKVVGLQKEVEEAGKVISVLKDKAVDAMNGSLSGLRESVVGAEKKGLVSDWPVVVGSTGAIAVAAAIFYVVYGRRR</sequence>
<evidence type="ECO:0008006" key="6">
    <source>
        <dbReference type="Google" id="ProtNLM"/>
    </source>
</evidence>
<reference evidence="4 5" key="1">
    <citation type="journal article" date="2019" name="Plant Biotechnol. J.">
        <title>The red bayberry genome and genetic basis of sex determination.</title>
        <authorList>
            <person name="Jia H.M."/>
            <person name="Jia H.J."/>
            <person name="Cai Q.L."/>
            <person name="Wang Y."/>
            <person name="Zhao H.B."/>
            <person name="Yang W.F."/>
            <person name="Wang G.Y."/>
            <person name="Li Y.H."/>
            <person name="Zhan D.L."/>
            <person name="Shen Y.T."/>
            <person name="Niu Q.F."/>
            <person name="Chang L."/>
            <person name="Qiu J."/>
            <person name="Zhao L."/>
            <person name="Xie H.B."/>
            <person name="Fu W.Y."/>
            <person name="Jin J."/>
            <person name="Li X.W."/>
            <person name="Jiao Y."/>
            <person name="Zhou C.C."/>
            <person name="Tu T."/>
            <person name="Chai C.Y."/>
            <person name="Gao J.L."/>
            <person name="Fan L.J."/>
            <person name="van de Weg E."/>
            <person name="Wang J.Y."/>
            <person name="Gao Z.S."/>
        </authorList>
    </citation>
    <scope>NUCLEOTIDE SEQUENCE [LARGE SCALE GENOMIC DNA]</scope>
    <source>
        <tissue evidence="4">Leaves</tissue>
    </source>
</reference>
<evidence type="ECO:0000313" key="5">
    <source>
        <dbReference type="Proteomes" id="UP000516437"/>
    </source>
</evidence>
<feature type="coiled-coil region" evidence="1">
    <location>
        <begin position="43"/>
        <end position="266"/>
    </location>
</feature>
<protein>
    <recommendedName>
        <fullName evidence="6">Peroxisomal and mitochondrial division factor 2</fullName>
    </recommendedName>
</protein>
<keyword evidence="3" id="KW-1133">Transmembrane helix</keyword>
<dbReference type="OrthoDB" id="1939306at2759"/>
<keyword evidence="1" id="KW-0175">Coiled coil</keyword>
<feature type="region of interest" description="Disordered" evidence="2">
    <location>
        <begin position="1"/>
        <end position="28"/>
    </location>
</feature>
<gene>
    <name evidence="4" type="ORF">CJ030_MR6G001571</name>
</gene>